<organism evidence="1 3">
    <name type="scientific">Kurthia zopfii</name>
    <dbReference type="NCBI Taxonomy" id="1650"/>
    <lineage>
        <taxon>Bacteria</taxon>
        <taxon>Bacillati</taxon>
        <taxon>Bacillota</taxon>
        <taxon>Bacilli</taxon>
        <taxon>Bacillales</taxon>
        <taxon>Caryophanaceae</taxon>
        <taxon>Kurthia</taxon>
    </lineage>
</organism>
<dbReference type="OrthoDB" id="9802350at2"/>
<dbReference type="GO" id="GO:0004427">
    <property type="term" value="F:inorganic diphosphate phosphatase activity"/>
    <property type="evidence" value="ECO:0007669"/>
    <property type="project" value="UniProtKB-EC"/>
</dbReference>
<dbReference type="InterPro" id="IPR023214">
    <property type="entry name" value="HAD_sf"/>
</dbReference>
<dbReference type="EMBL" id="UGNP01000001">
    <property type="protein sequence ID" value="STX09743.1"/>
    <property type="molecule type" value="Genomic_DNA"/>
</dbReference>
<dbReference type="InterPro" id="IPR050155">
    <property type="entry name" value="HAD-like_hydrolase_sf"/>
</dbReference>
<dbReference type="Gene3D" id="1.10.150.240">
    <property type="entry name" value="Putative phosphatase, domain 2"/>
    <property type="match status" value="1"/>
</dbReference>
<keyword evidence="4" id="KW-1185">Reference proteome</keyword>
<gene>
    <name evidence="1" type="primary">ppaX_1</name>
    <name evidence="2" type="ORF">DFR61_10726</name>
    <name evidence="1" type="ORF">NCTC10597_01439</name>
</gene>
<reference evidence="2 4" key="2">
    <citation type="submission" date="2019-03" db="EMBL/GenBank/DDBJ databases">
        <title>Genomic Encyclopedia of Type Strains, Phase IV (KMG-IV): sequencing the most valuable type-strain genomes for metagenomic binning, comparative biology and taxonomic classification.</title>
        <authorList>
            <person name="Goeker M."/>
        </authorList>
    </citation>
    <scope>NUCLEOTIDE SEQUENCE [LARGE SCALE GENOMIC DNA]</scope>
    <source>
        <strain evidence="2 4">DSM 20580</strain>
    </source>
</reference>
<dbReference type="SFLD" id="SFLDG01129">
    <property type="entry name" value="C1.5:_HAD__Beta-PGM__Phosphata"/>
    <property type="match status" value="1"/>
</dbReference>
<dbReference type="Pfam" id="PF13419">
    <property type="entry name" value="HAD_2"/>
    <property type="match status" value="1"/>
</dbReference>
<dbReference type="InterPro" id="IPR036412">
    <property type="entry name" value="HAD-like_sf"/>
</dbReference>
<dbReference type="EC" id="3.6.1.1" evidence="1"/>
<dbReference type="NCBIfam" id="TIGR01549">
    <property type="entry name" value="HAD-SF-IA-v1"/>
    <property type="match status" value="1"/>
</dbReference>
<dbReference type="InterPro" id="IPR041492">
    <property type="entry name" value="HAD_2"/>
</dbReference>
<dbReference type="SUPFAM" id="SSF56784">
    <property type="entry name" value="HAD-like"/>
    <property type="match status" value="1"/>
</dbReference>
<protein>
    <submittedName>
        <fullName evidence="2">HAD superfamily hydrolase (TIGR01509 family)/HAD superfamily hydrolase (TIGR01549 family)</fullName>
    </submittedName>
    <submittedName>
        <fullName evidence="1">Pyrophosphatase ppaX</fullName>
        <ecNumber evidence="1">3.6.1.1</ecNumber>
    </submittedName>
</protein>
<dbReference type="SFLD" id="SFLDS00003">
    <property type="entry name" value="Haloacid_Dehalogenase"/>
    <property type="match status" value="1"/>
</dbReference>
<dbReference type="InterPro" id="IPR006439">
    <property type="entry name" value="HAD-SF_hydro_IA"/>
</dbReference>
<dbReference type="Gene3D" id="3.40.50.1000">
    <property type="entry name" value="HAD superfamily/HAD-like"/>
    <property type="match status" value="1"/>
</dbReference>
<name>A0A2U3AEP1_9BACL</name>
<evidence type="ECO:0000313" key="1">
    <source>
        <dbReference type="EMBL" id="STX09743.1"/>
    </source>
</evidence>
<accession>A0A2U3AEP1</accession>
<dbReference type="SFLD" id="SFLDG01135">
    <property type="entry name" value="C1.5.6:_HAD__Beta-PGM__Phospha"/>
    <property type="match status" value="1"/>
</dbReference>
<dbReference type="GO" id="GO:0005829">
    <property type="term" value="C:cytosol"/>
    <property type="evidence" value="ECO:0007669"/>
    <property type="project" value="TreeGrafter"/>
</dbReference>
<dbReference type="InterPro" id="IPR023198">
    <property type="entry name" value="PGP-like_dom2"/>
</dbReference>
<dbReference type="PANTHER" id="PTHR43434:SF26">
    <property type="entry name" value="PYROPHOSPHATASE PPAX"/>
    <property type="match status" value="1"/>
</dbReference>
<dbReference type="EMBL" id="SNZG01000007">
    <property type="protein sequence ID" value="TDR40911.1"/>
    <property type="molecule type" value="Genomic_DNA"/>
</dbReference>
<comment type="caution">
    <text evidence="1">The sequence shown here is derived from an EMBL/GenBank/DDBJ whole genome shotgun (WGS) entry which is preliminary data.</text>
</comment>
<dbReference type="PANTHER" id="PTHR43434">
    <property type="entry name" value="PHOSPHOGLYCOLATE PHOSPHATASE"/>
    <property type="match status" value="1"/>
</dbReference>
<dbReference type="RefSeq" id="WP_109349128.1">
    <property type="nucleotide sequence ID" value="NZ_BJUE01000042.1"/>
</dbReference>
<evidence type="ECO:0000313" key="3">
    <source>
        <dbReference type="Proteomes" id="UP000254330"/>
    </source>
</evidence>
<dbReference type="Proteomes" id="UP000294641">
    <property type="component" value="Unassembled WGS sequence"/>
</dbReference>
<dbReference type="GO" id="GO:0006281">
    <property type="term" value="P:DNA repair"/>
    <property type="evidence" value="ECO:0007669"/>
    <property type="project" value="TreeGrafter"/>
</dbReference>
<proteinExistence type="predicted"/>
<sequence length="207" mass="23859">MFKAFIFDVDGTIIDTELAMLNSLQQTLQNEKNLKVVHDDIRFILGIPGKDALRMMGHEPVEKLHKIWSDAVLDFSHDVTVFKGMRETLDFLFEANKTLAIVTSKTKQSMRDEFDHFNLNPYFKDILDADDTIQHKPHPEPLMQSLKNLELEPKDAIYIGDSIYDMQSAHKAGMKFGLALWGAKSTEKFKDADYIFSEPRDLMNLIY</sequence>
<dbReference type="AlphaFoldDB" id="A0A2U3AEP1"/>
<evidence type="ECO:0000313" key="4">
    <source>
        <dbReference type="Proteomes" id="UP000294641"/>
    </source>
</evidence>
<dbReference type="Proteomes" id="UP000254330">
    <property type="component" value="Unassembled WGS sequence"/>
</dbReference>
<keyword evidence="1" id="KW-0378">Hydrolase</keyword>
<dbReference type="GO" id="GO:0008967">
    <property type="term" value="F:phosphoglycolate phosphatase activity"/>
    <property type="evidence" value="ECO:0007669"/>
    <property type="project" value="TreeGrafter"/>
</dbReference>
<evidence type="ECO:0000313" key="2">
    <source>
        <dbReference type="EMBL" id="TDR40911.1"/>
    </source>
</evidence>
<reference evidence="1 3" key="1">
    <citation type="submission" date="2018-06" db="EMBL/GenBank/DDBJ databases">
        <authorList>
            <consortium name="Pathogen Informatics"/>
            <person name="Doyle S."/>
        </authorList>
    </citation>
    <scope>NUCLEOTIDE SEQUENCE [LARGE SCALE GENOMIC DNA]</scope>
    <source>
        <strain evidence="1 3">NCTC10597</strain>
    </source>
</reference>